<comment type="caution">
    <text evidence="1">The sequence shown here is derived from an EMBL/GenBank/DDBJ whole genome shotgun (WGS) entry which is preliminary data.</text>
</comment>
<reference evidence="1 2" key="1">
    <citation type="submission" date="2019-06" db="EMBL/GenBank/DDBJ databases">
        <title>Sorghum-associated microbial communities from plants grown in Nebraska, USA.</title>
        <authorList>
            <person name="Schachtman D."/>
        </authorList>
    </citation>
    <scope>NUCLEOTIDE SEQUENCE [LARGE SCALE GENOMIC DNA]</scope>
    <source>
        <strain evidence="1 2">1225</strain>
    </source>
</reference>
<evidence type="ECO:0000313" key="2">
    <source>
        <dbReference type="Proteomes" id="UP000320653"/>
    </source>
</evidence>
<dbReference type="Proteomes" id="UP000320653">
    <property type="component" value="Unassembled WGS sequence"/>
</dbReference>
<accession>A0A561R8E0</accession>
<dbReference type="AlphaFoldDB" id="A0A561R8E0"/>
<name>A0A561R8E0_9HYPH</name>
<proteinExistence type="predicted"/>
<protein>
    <submittedName>
        <fullName evidence="1">Uncharacterized protein</fullName>
    </submittedName>
</protein>
<sequence length="107" mass="11555">MYEEMAGDFVEAGQQAGLTALGLQTRKHLMSITAEARHDVIMGLSIRLGEMSTAARRRDRKDLQTMLAELSDSFRLSAAEIAAASYGPALIERMAASVGRIEQSLAA</sequence>
<organism evidence="1 2">
    <name type="scientific">Neorhizobium alkalisoli</name>
    <dbReference type="NCBI Taxonomy" id="528178"/>
    <lineage>
        <taxon>Bacteria</taxon>
        <taxon>Pseudomonadati</taxon>
        <taxon>Pseudomonadota</taxon>
        <taxon>Alphaproteobacteria</taxon>
        <taxon>Hyphomicrobiales</taxon>
        <taxon>Rhizobiaceae</taxon>
        <taxon>Rhizobium/Agrobacterium group</taxon>
        <taxon>Neorhizobium</taxon>
    </lineage>
</organism>
<dbReference type="EMBL" id="VIWP01000001">
    <property type="protein sequence ID" value="TWF58872.1"/>
    <property type="molecule type" value="Genomic_DNA"/>
</dbReference>
<keyword evidence="2" id="KW-1185">Reference proteome</keyword>
<evidence type="ECO:0000313" key="1">
    <source>
        <dbReference type="EMBL" id="TWF58872.1"/>
    </source>
</evidence>
<gene>
    <name evidence="1" type="ORF">FHW37_101676</name>
</gene>